<dbReference type="EMBL" id="BGZK01000759">
    <property type="protein sequence ID" value="GBP59377.1"/>
    <property type="molecule type" value="Genomic_DNA"/>
</dbReference>
<name>A0A4C1XAS7_EUMVA</name>
<dbReference type="AlphaFoldDB" id="A0A4C1XAS7"/>
<evidence type="ECO:0000313" key="3">
    <source>
        <dbReference type="Proteomes" id="UP000299102"/>
    </source>
</evidence>
<dbReference type="Proteomes" id="UP000299102">
    <property type="component" value="Unassembled WGS sequence"/>
</dbReference>
<comment type="caution">
    <text evidence="2">The sequence shown here is derived from an EMBL/GenBank/DDBJ whole genome shotgun (WGS) entry which is preliminary data.</text>
</comment>
<sequence length="152" mass="17085">MNDHVHIEESHIRSPVRTGSSSITIVRQILSPAPHGSRDTHDLPWIRQCFPPLDAPQARGRPPSPSSLTPVAATGNSLISSSCRLTYEFKYNSVHAGVPANGEMLEFSLKQNSEPANLKKNQSNWQSSQNYQIEMETSKLYRSEKKVRQIFK</sequence>
<gene>
    <name evidence="2" type="ORF">EVAR_45557_1</name>
</gene>
<proteinExistence type="predicted"/>
<evidence type="ECO:0000256" key="1">
    <source>
        <dbReference type="SAM" id="MobiDB-lite"/>
    </source>
</evidence>
<keyword evidence="3" id="KW-1185">Reference proteome</keyword>
<protein>
    <submittedName>
        <fullName evidence="2">Uncharacterized protein</fullName>
    </submittedName>
</protein>
<accession>A0A4C1XAS7</accession>
<organism evidence="2 3">
    <name type="scientific">Eumeta variegata</name>
    <name type="common">Bagworm moth</name>
    <name type="synonym">Eumeta japonica</name>
    <dbReference type="NCBI Taxonomy" id="151549"/>
    <lineage>
        <taxon>Eukaryota</taxon>
        <taxon>Metazoa</taxon>
        <taxon>Ecdysozoa</taxon>
        <taxon>Arthropoda</taxon>
        <taxon>Hexapoda</taxon>
        <taxon>Insecta</taxon>
        <taxon>Pterygota</taxon>
        <taxon>Neoptera</taxon>
        <taxon>Endopterygota</taxon>
        <taxon>Lepidoptera</taxon>
        <taxon>Glossata</taxon>
        <taxon>Ditrysia</taxon>
        <taxon>Tineoidea</taxon>
        <taxon>Psychidae</taxon>
        <taxon>Oiketicinae</taxon>
        <taxon>Eumeta</taxon>
    </lineage>
</organism>
<reference evidence="2 3" key="1">
    <citation type="journal article" date="2019" name="Commun. Biol.">
        <title>The bagworm genome reveals a unique fibroin gene that provides high tensile strength.</title>
        <authorList>
            <person name="Kono N."/>
            <person name="Nakamura H."/>
            <person name="Ohtoshi R."/>
            <person name="Tomita M."/>
            <person name="Numata K."/>
            <person name="Arakawa K."/>
        </authorList>
    </citation>
    <scope>NUCLEOTIDE SEQUENCE [LARGE SCALE GENOMIC DNA]</scope>
</reference>
<feature type="region of interest" description="Disordered" evidence="1">
    <location>
        <begin position="51"/>
        <end position="73"/>
    </location>
</feature>
<evidence type="ECO:0000313" key="2">
    <source>
        <dbReference type="EMBL" id="GBP59377.1"/>
    </source>
</evidence>